<proteinExistence type="predicted"/>
<reference evidence="1" key="1">
    <citation type="submission" date="2020-05" db="EMBL/GenBank/DDBJ databases">
        <authorList>
            <person name="Chiriac C."/>
            <person name="Salcher M."/>
            <person name="Ghai R."/>
            <person name="Kavagutti S V."/>
        </authorList>
    </citation>
    <scope>NUCLEOTIDE SEQUENCE</scope>
</reference>
<sequence length="64" mass="7662">MSNADRFELANRADLLQEVCKTLRQDRNFWLRQKDFKRVAELRRRIRLAEERLASVMWAVAQAA</sequence>
<gene>
    <name evidence="1" type="ORF">UFOVP235_7</name>
</gene>
<evidence type="ECO:0000313" key="1">
    <source>
        <dbReference type="EMBL" id="CAB5220210.1"/>
    </source>
</evidence>
<protein>
    <submittedName>
        <fullName evidence="1">Uncharacterized protein</fullName>
    </submittedName>
</protein>
<name>A0A6J7WR19_9CAUD</name>
<dbReference type="EMBL" id="LR798282">
    <property type="protein sequence ID" value="CAB5220210.1"/>
    <property type="molecule type" value="Genomic_DNA"/>
</dbReference>
<accession>A0A6J7WR19</accession>
<organism evidence="1">
    <name type="scientific">uncultured Caudovirales phage</name>
    <dbReference type="NCBI Taxonomy" id="2100421"/>
    <lineage>
        <taxon>Viruses</taxon>
        <taxon>Duplodnaviria</taxon>
        <taxon>Heunggongvirae</taxon>
        <taxon>Uroviricota</taxon>
        <taxon>Caudoviricetes</taxon>
        <taxon>Peduoviridae</taxon>
        <taxon>Maltschvirus</taxon>
        <taxon>Maltschvirus maltsch</taxon>
    </lineage>
</organism>